<dbReference type="PROSITE" id="PS51480">
    <property type="entry name" value="DHAL"/>
    <property type="match status" value="1"/>
</dbReference>
<dbReference type="SUPFAM" id="SSF101473">
    <property type="entry name" value="DhaL-like"/>
    <property type="match status" value="1"/>
</dbReference>
<dbReference type="PANTHER" id="PTHR28629">
    <property type="entry name" value="TRIOKINASE/FMN CYCLASE"/>
    <property type="match status" value="1"/>
</dbReference>
<reference evidence="4 5" key="1">
    <citation type="journal article" date="2012" name="BMC Genomics">
        <title>The genome sequence of Propionibacterium acidipropionici provides insights into its biotechnological and industrial potential.</title>
        <authorList>
            <person name="Parizzi L.P."/>
            <person name="Grassi M.C."/>
            <person name="Llerena L.A."/>
            <person name="Carazzolle M.F."/>
            <person name="Queiroz V.L."/>
            <person name="Lunardi I."/>
            <person name="Zeidler A.F."/>
            <person name="Teixeira P.J."/>
            <person name="Mieczkowski P."/>
            <person name="Rincones J."/>
            <person name="Pereira G.A."/>
        </authorList>
    </citation>
    <scope>NUCLEOTIDE SEQUENCE [LARGE SCALE GENOMIC DNA]</scope>
    <source>
        <strain evidence="5">ATCC 4875 / DSM 20272 / JCM 6432 / NBRC 12425 / NCIMB 8070</strain>
    </source>
</reference>
<dbReference type="InterPro" id="IPR050861">
    <property type="entry name" value="Dihydroxyacetone_Kinase"/>
</dbReference>
<dbReference type="EMBL" id="CP003493">
    <property type="protein sequence ID" value="AFV90428.1"/>
    <property type="molecule type" value="Genomic_DNA"/>
</dbReference>
<dbReference type="Proteomes" id="UP000000214">
    <property type="component" value="Chromosome"/>
</dbReference>
<name>K7RZI3_ACIA4</name>
<dbReference type="InterPro" id="IPR004007">
    <property type="entry name" value="DhaL_dom"/>
</dbReference>
<feature type="domain" description="DhaL" evidence="3">
    <location>
        <begin position="24"/>
        <end position="223"/>
    </location>
</feature>
<dbReference type="FunFam" id="1.25.40.340:FF:000002">
    <property type="entry name" value="Dihydroxyacetone kinase, L subunit"/>
    <property type="match status" value="1"/>
</dbReference>
<evidence type="ECO:0000313" key="4">
    <source>
        <dbReference type="EMBL" id="AFV90428.1"/>
    </source>
</evidence>
<evidence type="ECO:0000256" key="2">
    <source>
        <dbReference type="ARBA" id="ARBA00022777"/>
    </source>
</evidence>
<proteinExistence type="predicted"/>
<dbReference type="STRING" id="1171373.PACID_26560"/>
<dbReference type="PATRIC" id="fig|1171373.8.peg.2612"/>
<dbReference type="SMART" id="SM01120">
    <property type="entry name" value="Dak2"/>
    <property type="match status" value="1"/>
</dbReference>
<dbReference type="GO" id="GO:0019563">
    <property type="term" value="P:glycerol catabolic process"/>
    <property type="evidence" value="ECO:0007669"/>
    <property type="project" value="TreeGrafter"/>
</dbReference>
<organism evidence="4 5">
    <name type="scientific">Acidipropionibacterium acidipropionici (strain ATCC 4875 / DSM 20272 / JCM 6432 / NBRC 12425 / NCIMB 8070 / 4)</name>
    <name type="common">Propionibacterium acidipropionici</name>
    <dbReference type="NCBI Taxonomy" id="1171373"/>
    <lineage>
        <taxon>Bacteria</taxon>
        <taxon>Bacillati</taxon>
        <taxon>Actinomycetota</taxon>
        <taxon>Actinomycetes</taxon>
        <taxon>Propionibacteriales</taxon>
        <taxon>Propionibacteriaceae</taxon>
        <taxon>Acidipropionibacterium</taxon>
    </lineage>
</organism>
<dbReference type="NCBIfam" id="TIGR02365">
    <property type="entry name" value="dha_L_ycgS"/>
    <property type="match status" value="1"/>
</dbReference>
<dbReference type="KEGG" id="pbo:PACID_26560"/>
<dbReference type="Pfam" id="PF02734">
    <property type="entry name" value="Dak2"/>
    <property type="match status" value="1"/>
</dbReference>
<dbReference type="eggNOG" id="COG1461">
    <property type="taxonomic scope" value="Bacteria"/>
</dbReference>
<evidence type="ECO:0000259" key="3">
    <source>
        <dbReference type="PROSITE" id="PS51480"/>
    </source>
</evidence>
<dbReference type="GO" id="GO:0005829">
    <property type="term" value="C:cytosol"/>
    <property type="evidence" value="ECO:0007669"/>
    <property type="project" value="TreeGrafter"/>
</dbReference>
<evidence type="ECO:0000313" key="5">
    <source>
        <dbReference type="Proteomes" id="UP000000214"/>
    </source>
</evidence>
<dbReference type="GO" id="GO:0004371">
    <property type="term" value="F:glycerone kinase activity"/>
    <property type="evidence" value="ECO:0007669"/>
    <property type="project" value="InterPro"/>
</dbReference>
<keyword evidence="1 4" id="KW-0808">Transferase</keyword>
<evidence type="ECO:0000256" key="1">
    <source>
        <dbReference type="ARBA" id="ARBA00022679"/>
    </source>
</evidence>
<dbReference type="AlphaFoldDB" id="K7RZI3"/>
<dbReference type="PANTHER" id="PTHR28629:SF4">
    <property type="entry name" value="TRIOKINASE_FMN CYCLASE"/>
    <property type="match status" value="1"/>
</dbReference>
<gene>
    <name evidence="4" type="primary">dhaL</name>
    <name evidence="4" type="ordered locus">PACID_26560</name>
</gene>
<dbReference type="EC" id="2.7.1.-" evidence="4"/>
<dbReference type="Gene3D" id="1.25.40.340">
    <property type="match status" value="1"/>
</dbReference>
<accession>K7RZI3</accession>
<protein>
    <submittedName>
        <fullName evidence="4">Dihydroxyacetone kinase, L subunit</fullName>
        <ecNumber evidence="4">2.7.1.-</ecNumber>
    </submittedName>
</protein>
<dbReference type="HOGENOM" id="CLU_066424_5_0_11"/>
<dbReference type="InterPro" id="IPR012737">
    <property type="entry name" value="DhaK_L_YcgS"/>
</dbReference>
<keyword evidence="2 4" id="KW-0418">Kinase</keyword>
<dbReference type="InterPro" id="IPR036117">
    <property type="entry name" value="DhaL_dom_sf"/>
</dbReference>
<sequence length="226" mass="23132">MGRAGEHSRTPMGMLISMPELSTQLVSTWLKDYADVINENTNYLTDLDRQIGDADHGSNMSRGMAAVAALDPTTFPDAPALLKKAGMTLVSTVGGASGPLYGTFFLRLGTSLPAAGQLDAAALAAAMKAGLDGIVARGKASLGDKTLVDCLSSAVDAAQKAANEGKSFAEALAAASKGADEGRDATVDMIARRGRASYLGERSKGHLDPGAASMAMLIDSAARTLA</sequence>